<dbReference type="AlphaFoldDB" id="A0A918N5F5"/>
<proteinExistence type="predicted"/>
<protein>
    <recommendedName>
        <fullName evidence="3">Histidine phosphatase superfamily (Branch 1)</fullName>
    </recommendedName>
</protein>
<dbReference type="CDD" id="cd07067">
    <property type="entry name" value="HP_PGM_like"/>
    <property type="match status" value="1"/>
</dbReference>
<comment type="caution">
    <text evidence="1">The sequence shown here is derived from an EMBL/GenBank/DDBJ whole genome shotgun (WGS) entry which is preliminary data.</text>
</comment>
<dbReference type="Proteomes" id="UP000601108">
    <property type="component" value="Unassembled WGS sequence"/>
</dbReference>
<sequence length="184" mass="20857">MLYTSILIHFMKSVSLLLIFLFFLTSCNQSAIPTQIQKETTTTTYIFIRHAEKDLSDPNNRNPNLTEEGKTRAENWAKILADTKVDIIYTTDYIRTRKTAEPIATSQGLETTIYNPKALNDSDFQKKTKGKTTVIVGHSNTTPSFVNKIIGENKYKSIDEKIYGKIFILTITNNAITDIVLNIN</sequence>
<evidence type="ECO:0000313" key="2">
    <source>
        <dbReference type="Proteomes" id="UP000601108"/>
    </source>
</evidence>
<evidence type="ECO:0008006" key="3">
    <source>
        <dbReference type="Google" id="ProtNLM"/>
    </source>
</evidence>
<dbReference type="InterPro" id="IPR029033">
    <property type="entry name" value="His_PPase_superfam"/>
</dbReference>
<keyword evidence="2" id="KW-1185">Reference proteome</keyword>
<dbReference type="Gene3D" id="3.40.50.1240">
    <property type="entry name" value="Phosphoglycerate mutase-like"/>
    <property type="match status" value="1"/>
</dbReference>
<dbReference type="InterPro" id="IPR013078">
    <property type="entry name" value="His_Pase_superF_clade-1"/>
</dbReference>
<accession>A0A918N5F5</accession>
<name>A0A918N5F5_9FLAO</name>
<dbReference type="SUPFAM" id="SSF53254">
    <property type="entry name" value="Phosphoglycerate mutase-like"/>
    <property type="match status" value="1"/>
</dbReference>
<dbReference type="EMBL" id="BMWS01000026">
    <property type="protein sequence ID" value="GGX28943.1"/>
    <property type="molecule type" value="Genomic_DNA"/>
</dbReference>
<dbReference type="Pfam" id="PF00300">
    <property type="entry name" value="His_Phos_1"/>
    <property type="match status" value="1"/>
</dbReference>
<evidence type="ECO:0000313" key="1">
    <source>
        <dbReference type="EMBL" id="GGX28943.1"/>
    </source>
</evidence>
<reference evidence="1 2" key="1">
    <citation type="journal article" date="2014" name="Int. J. Syst. Evol. Microbiol.">
        <title>Complete genome sequence of Corynebacterium casei LMG S-19264T (=DSM 44701T), isolated from a smear-ripened cheese.</title>
        <authorList>
            <consortium name="US DOE Joint Genome Institute (JGI-PGF)"/>
            <person name="Walter F."/>
            <person name="Albersmeier A."/>
            <person name="Kalinowski J."/>
            <person name="Ruckert C."/>
        </authorList>
    </citation>
    <scope>NUCLEOTIDE SEQUENCE [LARGE SCALE GENOMIC DNA]</scope>
    <source>
        <strain evidence="1 2">KCTC 12285</strain>
    </source>
</reference>
<dbReference type="RefSeq" id="WP_229809293.1">
    <property type="nucleotide sequence ID" value="NZ_BMWS01000026.1"/>
</dbReference>
<gene>
    <name evidence="1" type="ORF">GCM10007384_32670</name>
</gene>
<organism evidence="1 2">
    <name type="scientific">Aquimarina muelleri</name>
    <dbReference type="NCBI Taxonomy" id="279356"/>
    <lineage>
        <taxon>Bacteria</taxon>
        <taxon>Pseudomonadati</taxon>
        <taxon>Bacteroidota</taxon>
        <taxon>Flavobacteriia</taxon>
        <taxon>Flavobacteriales</taxon>
        <taxon>Flavobacteriaceae</taxon>
        <taxon>Aquimarina</taxon>
    </lineage>
</organism>